<dbReference type="InterPro" id="IPR025979">
    <property type="entry name" value="ChrR-like_cupin_dom"/>
</dbReference>
<accession>A0ABN7IHH6</accession>
<dbReference type="InterPro" id="IPR011051">
    <property type="entry name" value="RmlC_Cupin_sf"/>
</dbReference>
<dbReference type="RefSeq" id="WP_201700058.1">
    <property type="nucleotide sequence ID" value="NZ_CAJHCQ010000024.1"/>
</dbReference>
<dbReference type="SUPFAM" id="SSF51182">
    <property type="entry name" value="RmlC-like cupins"/>
    <property type="match status" value="1"/>
</dbReference>
<dbReference type="CDD" id="cd20302">
    <property type="entry name" value="cupin_DAD"/>
    <property type="match status" value="1"/>
</dbReference>
<keyword evidence="3" id="KW-1185">Reference proteome</keyword>
<dbReference type="Pfam" id="PF12973">
    <property type="entry name" value="Cupin_7"/>
    <property type="match status" value="1"/>
</dbReference>
<evidence type="ECO:0000313" key="3">
    <source>
        <dbReference type="Proteomes" id="UP000656319"/>
    </source>
</evidence>
<name>A0ABN7IHH6_9BURK</name>
<gene>
    <name evidence="2" type="ORF">LMG27952_06606</name>
</gene>
<dbReference type="InterPro" id="IPR014710">
    <property type="entry name" value="RmlC-like_jellyroll"/>
</dbReference>
<dbReference type="Gene3D" id="2.60.120.10">
    <property type="entry name" value="Jelly Rolls"/>
    <property type="match status" value="1"/>
</dbReference>
<proteinExistence type="predicted"/>
<dbReference type="Proteomes" id="UP000656319">
    <property type="component" value="Unassembled WGS sequence"/>
</dbReference>
<sequence>MALPESVTHQDKLLSINTHEHPFLMSLGGHPGVDVFPLFIDPHNGVWMMRARFKPGITLPMHFHTGVVHLYTLSGCWYYTEYPDQKQTAGCYLFEPGGSIHQFNTPADNMEDTDFLFMINGANVNFLPNGEYAGMLDANSLKGWVDLAINEQQSGVRYISSSIPTYSR</sequence>
<evidence type="ECO:0000313" key="2">
    <source>
        <dbReference type="EMBL" id="CAD6558306.1"/>
    </source>
</evidence>
<feature type="domain" description="ChrR-like cupin" evidence="1">
    <location>
        <begin position="16"/>
        <end position="121"/>
    </location>
</feature>
<organism evidence="2 3">
    <name type="scientific">Paraburkholderia hiiakae</name>
    <dbReference type="NCBI Taxonomy" id="1081782"/>
    <lineage>
        <taxon>Bacteria</taxon>
        <taxon>Pseudomonadati</taxon>
        <taxon>Pseudomonadota</taxon>
        <taxon>Betaproteobacteria</taxon>
        <taxon>Burkholderiales</taxon>
        <taxon>Burkholderiaceae</taxon>
        <taxon>Paraburkholderia</taxon>
    </lineage>
</organism>
<protein>
    <recommendedName>
        <fullName evidence="1">ChrR-like cupin domain-containing protein</fullName>
    </recommendedName>
</protein>
<reference evidence="2 3" key="1">
    <citation type="submission" date="2020-10" db="EMBL/GenBank/DDBJ databases">
        <authorList>
            <person name="Peeters C."/>
        </authorList>
    </citation>
    <scope>NUCLEOTIDE SEQUENCE [LARGE SCALE GENOMIC DNA]</scope>
    <source>
        <strain evidence="2 3">LMG 27952</strain>
    </source>
</reference>
<dbReference type="EMBL" id="CAJHCQ010000024">
    <property type="protein sequence ID" value="CAD6558306.1"/>
    <property type="molecule type" value="Genomic_DNA"/>
</dbReference>
<evidence type="ECO:0000259" key="1">
    <source>
        <dbReference type="Pfam" id="PF12973"/>
    </source>
</evidence>
<comment type="caution">
    <text evidence="2">The sequence shown here is derived from an EMBL/GenBank/DDBJ whole genome shotgun (WGS) entry which is preliminary data.</text>
</comment>